<organism evidence="8 9">
    <name type="scientific">Ferrovibrio xuzhouensis</name>
    <dbReference type="NCBI Taxonomy" id="1576914"/>
    <lineage>
        <taxon>Bacteria</taxon>
        <taxon>Pseudomonadati</taxon>
        <taxon>Pseudomonadota</taxon>
        <taxon>Alphaproteobacteria</taxon>
        <taxon>Rhodospirillales</taxon>
        <taxon>Rhodospirillaceae</taxon>
        <taxon>Ferrovibrio</taxon>
    </lineage>
</organism>
<accession>A0ABV7VDZ0</accession>
<keyword evidence="3" id="KW-0479">Metal-binding</keyword>
<keyword evidence="9" id="KW-1185">Reference proteome</keyword>
<dbReference type="EMBL" id="JBHRYJ010000001">
    <property type="protein sequence ID" value="MFC3675021.1"/>
    <property type="molecule type" value="Genomic_DNA"/>
</dbReference>
<evidence type="ECO:0000256" key="6">
    <source>
        <dbReference type="ARBA" id="ARBA00031828"/>
    </source>
</evidence>
<proteinExistence type="inferred from homology"/>
<name>A0ABV7VDZ0_9PROT</name>
<dbReference type="PIRSF" id="PIRSF004682">
    <property type="entry name" value="GmhB"/>
    <property type="match status" value="1"/>
</dbReference>
<dbReference type="PANTHER" id="PTHR42891:SF1">
    <property type="entry name" value="D-GLYCERO-BETA-D-MANNO-HEPTOSE-1,7-BISPHOSPHATE 7-PHOSPHATASE"/>
    <property type="match status" value="1"/>
</dbReference>
<dbReference type="NCBIfam" id="TIGR01662">
    <property type="entry name" value="HAD-SF-IIIA"/>
    <property type="match status" value="1"/>
</dbReference>
<dbReference type="SUPFAM" id="SSF56784">
    <property type="entry name" value="HAD-like"/>
    <property type="match status" value="1"/>
</dbReference>
<evidence type="ECO:0000256" key="3">
    <source>
        <dbReference type="ARBA" id="ARBA00022723"/>
    </source>
</evidence>
<dbReference type="EC" id="3.1.3.-" evidence="7"/>
<evidence type="ECO:0000256" key="4">
    <source>
        <dbReference type="ARBA" id="ARBA00022801"/>
    </source>
</evidence>
<dbReference type="InterPro" id="IPR006549">
    <property type="entry name" value="HAD-SF_hydro_IIIA"/>
</dbReference>
<comment type="similarity">
    <text evidence="7">Belongs to the gmhB family.</text>
</comment>
<evidence type="ECO:0000256" key="5">
    <source>
        <dbReference type="ARBA" id="ARBA00023277"/>
    </source>
</evidence>
<dbReference type="RefSeq" id="WP_379722792.1">
    <property type="nucleotide sequence ID" value="NZ_JBHRYJ010000001.1"/>
</dbReference>
<dbReference type="InterPro" id="IPR036412">
    <property type="entry name" value="HAD-like_sf"/>
</dbReference>
<protein>
    <recommendedName>
        <fullName evidence="6 7">D,D-heptose 1,7-bisphosphate phosphatase</fullName>
        <ecNumber evidence="7">3.1.3.-</ecNumber>
    </recommendedName>
</protein>
<keyword evidence="5 7" id="KW-0119">Carbohydrate metabolism</keyword>
<reference evidence="9" key="1">
    <citation type="journal article" date="2019" name="Int. J. Syst. Evol. Microbiol.">
        <title>The Global Catalogue of Microorganisms (GCM) 10K type strain sequencing project: providing services to taxonomists for standard genome sequencing and annotation.</title>
        <authorList>
            <consortium name="The Broad Institute Genomics Platform"/>
            <consortium name="The Broad Institute Genome Sequencing Center for Infectious Disease"/>
            <person name="Wu L."/>
            <person name="Ma J."/>
        </authorList>
    </citation>
    <scope>NUCLEOTIDE SEQUENCE [LARGE SCALE GENOMIC DNA]</scope>
    <source>
        <strain evidence="9">KCTC 42182</strain>
    </source>
</reference>
<comment type="caution">
    <text evidence="8">The sequence shown here is derived from an EMBL/GenBank/DDBJ whole genome shotgun (WGS) entry which is preliminary data.</text>
</comment>
<dbReference type="NCBIfam" id="TIGR01656">
    <property type="entry name" value="Histidinol-ppas"/>
    <property type="match status" value="1"/>
</dbReference>
<dbReference type="InterPro" id="IPR006543">
    <property type="entry name" value="Histidinol-phos"/>
</dbReference>
<dbReference type="Pfam" id="PF13242">
    <property type="entry name" value="Hydrolase_like"/>
    <property type="match status" value="1"/>
</dbReference>
<evidence type="ECO:0000256" key="1">
    <source>
        <dbReference type="ARBA" id="ARBA00004496"/>
    </source>
</evidence>
<evidence type="ECO:0000313" key="9">
    <source>
        <dbReference type="Proteomes" id="UP001595711"/>
    </source>
</evidence>
<dbReference type="Proteomes" id="UP001595711">
    <property type="component" value="Unassembled WGS sequence"/>
</dbReference>
<evidence type="ECO:0000256" key="7">
    <source>
        <dbReference type="PIRNR" id="PIRNR004682"/>
    </source>
</evidence>
<gene>
    <name evidence="8" type="ORF">ACFOOQ_05680</name>
</gene>
<dbReference type="InterPro" id="IPR004446">
    <property type="entry name" value="Heptose_bisP_phosphatase"/>
</dbReference>
<evidence type="ECO:0000256" key="2">
    <source>
        <dbReference type="ARBA" id="ARBA00022490"/>
    </source>
</evidence>
<dbReference type="Gene3D" id="3.40.50.1000">
    <property type="entry name" value="HAD superfamily/HAD-like"/>
    <property type="match status" value="1"/>
</dbReference>
<sequence length="188" mass="20246">MLILLDRDGVLNRDYPDDYVKSPDELILLPGVGPAVARLNAMGWPVAICTNQSCIGKGIIDEAMLALIHRHLRERLARDGGGRIDEIYFAPDPPWAPTERRKPGAGMLREAMAHFRVAPADTVFIGDSLVDLQAGTTAGCRRILVRTGKGMKTQAAGLPPDVQPVTIAESLPDAVERLLAGFQATAEA</sequence>
<keyword evidence="4 7" id="KW-0378">Hydrolase</keyword>
<dbReference type="InterPro" id="IPR023214">
    <property type="entry name" value="HAD_sf"/>
</dbReference>
<keyword evidence="2 7" id="KW-0963">Cytoplasm</keyword>
<comment type="subcellular location">
    <subcellularLocation>
        <location evidence="1 7">Cytoplasm</location>
    </subcellularLocation>
</comment>
<dbReference type="PANTHER" id="PTHR42891">
    <property type="entry name" value="D-GLYCERO-BETA-D-MANNO-HEPTOSE-1,7-BISPHOSPHATE 7-PHOSPHATASE"/>
    <property type="match status" value="1"/>
</dbReference>
<evidence type="ECO:0000313" key="8">
    <source>
        <dbReference type="EMBL" id="MFC3675021.1"/>
    </source>
</evidence>